<feature type="DNA-binding region" description="H-T-H motif" evidence="4">
    <location>
        <begin position="53"/>
        <end position="72"/>
    </location>
</feature>
<dbReference type="Gene3D" id="1.10.10.60">
    <property type="entry name" value="Homeodomain-like"/>
    <property type="match status" value="1"/>
</dbReference>
<evidence type="ECO:0000256" key="2">
    <source>
        <dbReference type="ARBA" id="ARBA00023125"/>
    </source>
</evidence>
<feature type="compositionally biased region" description="Basic and acidic residues" evidence="5">
    <location>
        <begin position="14"/>
        <end position="25"/>
    </location>
</feature>
<dbReference type="PANTHER" id="PTHR30055:SF234">
    <property type="entry name" value="HTH-TYPE TRANSCRIPTIONAL REGULATOR BETI"/>
    <property type="match status" value="1"/>
</dbReference>
<reference evidence="7 8" key="1">
    <citation type="submission" date="2018-03" db="EMBL/GenBank/DDBJ databases">
        <title>Characteristics and genome of n-alkane degrading marine bacteria Gordonia iterans isolated from crude oil contaminated in Tae-an, South Korea.</title>
        <authorList>
            <person name="Lee S.-S."/>
            <person name="Kim H."/>
        </authorList>
    </citation>
    <scope>NUCLEOTIDE SEQUENCE [LARGE SCALE GENOMIC DNA]</scope>
    <source>
        <strain evidence="7 8">Co17</strain>
    </source>
</reference>
<sequence length="237" mass="25454">MRPSAEGESVNDWSADRPATDDDQLDPRLLRSRKRLLDAATHLLSTGGVEAVTVEAVTRMSKVARATLYRHFGGTAQLLAATFERLLPRVEVSATSGSVRDQLIALLTAQADLIDQAPLNITTLAWLSIGSVGGDPADSAAITSLRSRVIEEYRQPFDHILTHPDVQAQLGNIDTTFAIVQLLGPVVFARLTGLCTVDHDGCVQLVDDFLAARKQGDKPTPAESIHDLNRPGAGGSR</sequence>
<dbReference type="SUPFAM" id="SSF48498">
    <property type="entry name" value="Tetracyclin repressor-like, C-terminal domain"/>
    <property type="match status" value="1"/>
</dbReference>
<dbReference type="InterPro" id="IPR001647">
    <property type="entry name" value="HTH_TetR"/>
</dbReference>
<evidence type="ECO:0000313" key="8">
    <source>
        <dbReference type="Proteomes" id="UP000239814"/>
    </source>
</evidence>
<dbReference type="Pfam" id="PF00440">
    <property type="entry name" value="TetR_N"/>
    <property type="match status" value="1"/>
</dbReference>
<dbReference type="EMBL" id="CP027433">
    <property type="protein sequence ID" value="AVM00706.1"/>
    <property type="molecule type" value="Genomic_DNA"/>
</dbReference>
<evidence type="ECO:0000256" key="3">
    <source>
        <dbReference type="ARBA" id="ARBA00023163"/>
    </source>
</evidence>
<dbReference type="PRINTS" id="PR00455">
    <property type="entry name" value="HTHTETR"/>
</dbReference>
<gene>
    <name evidence="7" type="ORF">C6V83_10935</name>
</gene>
<evidence type="ECO:0000256" key="4">
    <source>
        <dbReference type="PROSITE-ProRule" id="PRU00335"/>
    </source>
</evidence>
<dbReference type="InterPro" id="IPR009057">
    <property type="entry name" value="Homeodomain-like_sf"/>
</dbReference>
<dbReference type="GO" id="GO:0003700">
    <property type="term" value="F:DNA-binding transcription factor activity"/>
    <property type="evidence" value="ECO:0007669"/>
    <property type="project" value="TreeGrafter"/>
</dbReference>
<feature type="region of interest" description="Disordered" evidence="5">
    <location>
        <begin position="216"/>
        <end position="237"/>
    </location>
</feature>
<dbReference type="InterPro" id="IPR023772">
    <property type="entry name" value="DNA-bd_HTH_TetR-type_CS"/>
</dbReference>
<evidence type="ECO:0000256" key="1">
    <source>
        <dbReference type="ARBA" id="ARBA00023015"/>
    </source>
</evidence>
<protein>
    <submittedName>
        <fullName evidence="7">TetR family transcriptional regulator</fullName>
    </submittedName>
</protein>
<dbReference type="PROSITE" id="PS50977">
    <property type="entry name" value="HTH_TETR_2"/>
    <property type="match status" value="1"/>
</dbReference>
<name>A0A2S0KGD1_9ACTN</name>
<organism evidence="7 8">
    <name type="scientific">Gordonia iterans</name>
    <dbReference type="NCBI Taxonomy" id="1004901"/>
    <lineage>
        <taxon>Bacteria</taxon>
        <taxon>Bacillati</taxon>
        <taxon>Actinomycetota</taxon>
        <taxon>Actinomycetes</taxon>
        <taxon>Mycobacteriales</taxon>
        <taxon>Gordoniaceae</taxon>
        <taxon>Gordonia</taxon>
    </lineage>
</organism>
<keyword evidence="2 4" id="KW-0238">DNA-binding</keyword>
<dbReference type="PROSITE" id="PS01081">
    <property type="entry name" value="HTH_TETR_1"/>
    <property type="match status" value="1"/>
</dbReference>
<evidence type="ECO:0000259" key="6">
    <source>
        <dbReference type="PROSITE" id="PS50977"/>
    </source>
</evidence>
<dbReference type="OrthoDB" id="3626425at2"/>
<evidence type="ECO:0000256" key="5">
    <source>
        <dbReference type="SAM" id="MobiDB-lite"/>
    </source>
</evidence>
<dbReference type="PANTHER" id="PTHR30055">
    <property type="entry name" value="HTH-TYPE TRANSCRIPTIONAL REGULATOR RUTR"/>
    <property type="match status" value="1"/>
</dbReference>
<dbReference type="KEGG" id="git:C6V83_10935"/>
<feature type="region of interest" description="Disordered" evidence="5">
    <location>
        <begin position="1"/>
        <end position="25"/>
    </location>
</feature>
<dbReference type="RefSeq" id="WP_105942421.1">
    <property type="nucleotide sequence ID" value="NZ_CP027433.1"/>
</dbReference>
<dbReference type="AlphaFoldDB" id="A0A2S0KGD1"/>
<dbReference type="InterPro" id="IPR050109">
    <property type="entry name" value="HTH-type_TetR-like_transc_reg"/>
</dbReference>
<proteinExistence type="predicted"/>
<dbReference type="InterPro" id="IPR036271">
    <property type="entry name" value="Tet_transcr_reg_TetR-rel_C_sf"/>
</dbReference>
<dbReference type="SUPFAM" id="SSF46689">
    <property type="entry name" value="Homeodomain-like"/>
    <property type="match status" value="1"/>
</dbReference>
<dbReference type="GO" id="GO:0000976">
    <property type="term" value="F:transcription cis-regulatory region binding"/>
    <property type="evidence" value="ECO:0007669"/>
    <property type="project" value="TreeGrafter"/>
</dbReference>
<dbReference type="Proteomes" id="UP000239814">
    <property type="component" value="Chromosome"/>
</dbReference>
<keyword evidence="3" id="KW-0804">Transcription</keyword>
<keyword evidence="1" id="KW-0805">Transcription regulation</keyword>
<evidence type="ECO:0000313" key="7">
    <source>
        <dbReference type="EMBL" id="AVM00706.1"/>
    </source>
</evidence>
<accession>A0A2S0KGD1</accession>
<feature type="domain" description="HTH tetR-type" evidence="6">
    <location>
        <begin position="30"/>
        <end position="90"/>
    </location>
</feature>
<dbReference type="Gene3D" id="1.10.357.10">
    <property type="entry name" value="Tetracycline Repressor, domain 2"/>
    <property type="match status" value="1"/>
</dbReference>
<keyword evidence="8" id="KW-1185">Reference proteome</keyword>